<evidence type="ECO:0000313" key="1">
    <source>
        <dbReference type="EMBL" id="MPC71220.1"/>
    </source>
</evidence>
<keyword evidence="2" id="KW-1185">Reference proteome</keyword>
<dbReference type="AlphaFoldDB" id="A0A5B7HFQ7"/>
<gene>
    <name evidence="1" type="ORF">E2C01_065492</name>
</gene>
<dbReference type="EMBL" id="VSRR010032518">
    <property type="protein sequence ID" value="MPC71220.1"/>
    <property type="molecule type" value="Genomic_DNA"/>
</dbReference>
<protein>
    <submittedName>
        <fullName evidence="1">Uncharacterized protein</fullName>
    </submittedName>
</protein>
<evidence type="ECO:0000313" key="2">
    <source>
        <dbReference type="Proteomes" id="UP000324222"/>
    </source>
</evidence>
<comment type="caution">
    <text evidence="1">The sequence shown here is derived from an EMBL/GenBank/DDBJ whole genome shotgun (WGS) entry which is preliminary data.</text>
</comment>
<dbReference type="Proteomes" id="UP000324222">
    <property type="component" value="Unassembled WGS sequence"/>
</dbReference>
<organism evidence="1 2">
    <name type="scientific">Portunus trituberculatus</name>
    <name type="common">Swimming crab</name>
    <name type="synonym">Neptunus trituberculatus</name>
    <dbReference type="NCBI Taxonomy" id="210409"/>
    <lineage>
        <taxon>Eukaryota</taxon>
        <taxon>Metazoa</taxon>
        <taxon>Ecdysozoa</taxon>
        <taxon>Arthropoda</taxon>
        <taxon>Crustacea</taxon>
        <taxon>Multicrustacea</taxon>
        <taxon>Malacostraca</taxon>
        <taxon>Eumalacostraca</taxon>
        <taxon>Eucarida</taxon>
        <taxon>Decapoda</taxon>
        <taxon>Pleocyemata</taxon>
        <taxon>Brachyura</taxon>
        <taxon>Eubrachyura</taxon>
        <taxon>Portunoidea</taxon>
        <taxon>Portunidae</taxon>
        <taxon>Portuninae</taxon>
        <taxon>Portunus</taxon>
    </lineage>
</organism>
<name>A0A5B7HFQ7_PORTR</name>
<sequence>MCLRVQGKELVVPGAVSITSRTSALPSRLCPSFERVRGREVPRPTLRLLTTPEETGASLPPSPPPPSSGVLRFAALAIRSSYDSQHQRFVSPTIRSTSDS</sequence>
<proteinExistence type="predicted"/>
<reference evidence="1 2" key="1">
    <citation type="submission" date="2019-05" db="EMBL/GenBank/DDBJ databases">
        <title>Another draft genome of Portunus trituberculatus and its Hox gene families provides insights of decapod evolution.</title>
        <authorList>
            <person name="Jeong J.-H."/>
            <person name="Song I."/>
            <person name="Kim S."/>
            <person name="Choi T."/>
            <person name="Kim D."/>
            <person name="Ryu S."/>
            <person name="Kim W."/>
        </authorList>
    </citation>
    <scope>NUCLEOTIDE SEQUENCE [LARGE SCALE GENOMIC DNA]</scope>
    <source>
        <tissue evidence="1">Muscle</tissue>
    </source>
</reference>
<accession>A0A5B7HFQ7</accession>